<evidence type="ECO:0000313" key="3">
    <source>
        <dbReference type="Proteomes" id="UP000597989"/>
    </source>
</evidence>
<dbReference type="InterPro" id="IPR050320">
    <property type="entry name" value="N5-glutamine_MTase"/>
</dbReference>
<accession>A0A917K129</accession>
<dbReference type="Pfam" id="PF05175">
    <property type="entry name" value="MTS"/>
    <property type="match status" value="1"/>
</dbReference>
<dbReference type="Proteomes" id="UP000597989">
    <property type="component" value="Unassembled WGS sequence"/>
</dbReference>
<name>A0A917K129_9PSEU</name>
<dbReference type="PROSITE" id="PS00092">
    <property type="entry name" value="N6_MTASE"/>
    <property type="match status" value="1"/>
</dbReference>
<evidence type="ECO:0000313" key="2">
    <source>
        <dbReference type="EMBL" id="GGI97132.1"/>
    </source>
</evidence>
<keyword evidence="2" id="KW-0808">Transferase</keyword>
<dbReference type="PANTHER" id="PTHR18895:SF74">
    <property type="entry name" value="MTRF1L RELEASE FACTOR GLUTAMINE METHYLTRANSFERASE"/>
    <property type="match status" value="1"/>
</dbReference>
<sequence>MVRPEIDFAGQLVVSAQSYRWLSASGSPAPAHVVEVDDRVTANEALRLAKSGTGLLWRGDFHNARQLLNAVSRRVRSRRRPARTPVQEFRRQRHDQSRQARVLALVLVPIDPGHVVPLRRAPDVRHACQDVYGPLVTPGVLSLRELLGVISAAEWRRKGVWVPALGARIHPHYGVFAPTRSEYVDLVAAAPLPGTGLAFDIGTGTGVLAAVLARRGVERIVATDNVARAVRCAQDTMRRLGLAGRVEVLHTDLFPKGRADLVVCNPPWLPAEPHSLLDHAVYDPGGRMLGAFLAGVAQHLRPAGETWLVLSDLAERLGLRTRAELLDAIDRAGLTVLDRSDIRPRHPRIADSSDPPHSARASEITSLWRLAPGIGCHV</sequence>
<dbReference type="InterPro" id="IPR029063">
    <property type="entry name" value="SAM-dependent_MTases_sf"/>
</dbReference>
<dbReference type="RefSeq" id="WP_188989565.1">
    <property type="nucleotide sequence ID" value="NZ_BMMT01000014.1"/>
</dbReference>
<reference evidence="2 3" key="1">
    <citation type="journal article" date="2014" name="Int. J. Syst. Evol. Microbiol.">
        <title>Complete genome sequence of Corynebacterium casei LMG S-19264T (=DSM 44701T), isolated from a smear-ripened cheese.</title>
        <authorList>
            <consortium name="US DOE Joint Genome Institute (JGI-PGF)"/>
            <person name="Walter F."/>
            <person name="Albersmeier A."/>
            <person name="Kalinowski J."/>
            <person name="Ruckert C."/>
        </authorList>
    </citation>
    <scope>NUCLEOTIDE SEQUENCE [LARGE SCALE GENOMIC DNA]</scope>
    <source>
        <strain evidence="2 3">CGMCC 4.7206</strain>
    </source>
</reference>
<evidence type="ECO:0000259" key="1">
    <source>
        <dbReference type="Pfam" id="PF05175"/>
    </source>
</evidence>
<proteinExistence type="predicted"/>
<dbReference type="GO" id="GO:0032259">
    <property type="term" value="P:methylation"/>
    <property type="evidence" value="ECO:0007669"/>
    <property type="project" value="UniProtKB-KW"/>
</dbReference>
<dbReference type="GO" id="GO:0003676">
    <property type="term" value="F:nucleic acid binding"/>
    <property type="evidence" value="ECO:0007669"/>
    <property type="project" value="InterPro"/>
</dbReference>
<keyword evidence="2" id="KW-0489">Methyltransferase</keyword>
<dbReference type="CDD" id="cd02440">
    <property type="entry name" value="AdoMet_MTases"/>
    <property type="match status" value="1"/>
</dbReference>
<dbReference type="SUPFAM" id="SSF53335">
    <property type="entry name" value="S-adenosyl-L-methionine-dependent methyltransferases"/>
    <property type="match status" value="1"/>
</dbReference>
<organism evidence="2 3">
    <name type="scientific">Saccharopolyspora thermophila</name>
    <dbReference type="NCBI Taxonomy" id="89367"/>
    <lineage>
        <taxon>Bacteria</taxon>
        <taxon>Bacillati</taxon>
        <taxon>Actinomycetota</taxon>
        <taxon>Actinomycetes</taxon>
        <taxon>Pseudonocardiales</taxon>
        <taxon>Pseudonocardiaceae</taxon>
        <taxon>Saccharopolyspora</taxon>
    </lineage>
</organism>
<protein>
    <submittedName>
        <fullName evidence="2">Methylase</fullName>
    </submittedName>
</protein>
<dbReference type="GO" id="GO:0036009">
    <property type="term" value="F:protein-glutamine N-methyltransferase activity"/>
    <property type="evidence" value="ECO:0007669"/>
    <property type="project" value="TreeGrafter"/>
</dbReference>
<comment type="caution">
    <text evidence="2">The sequence shown here is derived from an EMBL/GenBank/DDBJ whole genome shotgun (WGS) entry which is preliminary data.</text>
</comment>
<dbReference type="InterPro" id="IPR007848">
    <property type="entry name" value="Small_mtfrase_dom"/>
</dbReference>
<gene>
    <name evidence="2" type="ORF">GCM10011581_37900</name>
</gene>
<dbReference type="EMBL" id="BMMT01000014">
    <property type="protein sequence ID" value="GGI97132.1"/>
    <property type="molecule type" value="Genomic_DNA"/>
</dbReference>
<dbReference type="InterPro" id="IPR002052">
    <property type="entry name" value="DNA_methylase_N6_adenine_CS"/>
</dbReference>
<dbReference type="PANTHER" id="PTHR18895">
    <property type="entry name" value="HEMK METHYLTRANSFERASE"/>
    <property type="match status" value="1"/>
</dbReference>
<feature type="domain" description="Methyltransferase small" evidence="1">
    <location>
        <begin position="172"/>
        <end position="311"/>
    </location>
</feature>
<dbReference type="AlphaFoldDB" id="A0A917K129"/>
<dbReference type="Gene3D" id="3.40.50.150">
    <property type="entry name" value="Vaccinia Virus protein VP39"/>
    <property type="match status" value="1"/>
</dbReference>